<evidence type="ECO:0000313" key="3">
    <source>
        <dbReference type="EMBL" id="PKC53565.1"/>
    </source>
</evidence>
<dbReference type="VEuPathDB" id="FungiDB:RhiirFUN_011128"/>
<feature type="coiled-coil region" evidence="1">
    <location>
        <begin position="257"/>
        <end position="298"/>
    </location>
</feature>
<reference evidence="3 4" key="1">
    <citation type="submission" date="2017-10" db="EMBL/GenBank/DDBJ databases">
        <title>Extensive intraspecific genome diversity in a model arbuscular mycorrhizal fungus.</title>
        <authorList>
            <person name="Chen E.C.H."/>
            <person name="Morin E."/>
            <person name="Baudet D."/>
            <person name="Noel J."/>
            <person name="Ndikumana S."/>
            <person name="Charron P."/>
            <person name="St-Onge C."/>
            <person name="Giorgi J."/>
            <person name="Grigoriev I.V."/>
            <person name="Roux C."/>
            <person name="Martin F.M."/>
            <person name="Corradi N."/>
        </authorList>
    </citation>
    <scope>NUCLEOTIDE SEQUENCE [LARGE SCALE GENOMIC DNA]</scope>
    <source>
        <strain evidence="3 4">A1</strain>
    </source>
</reference>
<dbReference type="VEuPathDB" id="FungiDB:FUN_013047"/>
<accession>A0A2N0QR82</accession>
<keyword evidence="1" id="KW-0175">Coiled coil</keyword>
<gene>
    <name evidence="3" type="ORF">RhiirA1_404246</name>
</gene>
<dbReference type="EMBL" id="LLXH01004099">
    <property type="protein sequence ID" value="PKC53565.1"/>
    <property type="molecule type" value="Genomic_DNA"/>
</dbReference>
<reference evidence="3 4" key="2">
    <citation type="submission" date="2017-10" db="EMBL/GenBank/DDBJ databases">
        <title>Genome analyses suggest a sexual origin of heterokaryosis in a supposedly ancient asexual fungus.</title>
        <authorList>
            <person name="Corradi N."/>
            <person name="Sedzielewska K."/>
            <person name="Noel J."/>
            <person name="Charron P."/>
            <person name="Farinelli L."/>
            <person name="Marton T."/>
            <person name="Kruger M."/>
            <person name="Pelin A."/>
            <person name="Brachmann A."/>
            <person name="Corradi N."/>
        </authorList>
    </citation>
    <scope>NUCLEOTIDE SEQUENCE [LARGE SCALE GENOMIC DNA]</scope>
    <source>
        <strain evidence="3 4">A1</strain>
    </source>
</reference>
<sequence>IYSNGSNAKAYQYMFTAFFEVYEDLTGEKPTFYYFNSENSEKKGWAAIIVDLDKGQAKGLSLALNSLYNSLSPEQHLLSVLKSCLIHFERNVRNSKYSDESKFLMRQLPKAKTKDEVDFLFDQLRLIDDENINDWITEYQTPWILASLNCNYSSMDYDVWMTTPFDTNVSECSHANINRERTRLRLKTAIFHSWNYNLGLYRRFYNNYQYNVPMSSKNKSGVKRKIDANKRKEKQKTTSLLKSQNKRQKGNVKGVKNDEFQQQIQELEIEERKEELERKKLDNQLKKLEIARKEKELREGQ</sequence>
<name>A0A2N0QR82_9GLOM</name>
<organism evidence="3 4">
    <name type="scientific">Rhizophagus irregularis</name>
    <dbReference type="NCBI Taxonomy" id="588596"/>
    <lineage>
        <taxon>Eukaryota</taxon>
        <taxon>Fungi</taxon>
        <taxon>Fungi incertae sedis</taxon>
        <taxon>Mucoromycota</taxon>
        <taxon>Glomeromycotina</taxon>
        <taxon>Glomeromycetes</taxon>
        <taxon>Glomerales</taxon>
        <taxon>Glomeraceae</taxon>
        <taxon>Rhizophagus</taxon>
    </lineage>
</organism>
<feature type="non-terminal residue" evidence="3">
    <location>
        <position position="1"/>
    </location>
</feature>
<evidence type="ECO:0000313" key="4">
    <source>
        <dbReference type="Proteomes" id="UP000232688"/>
    </source>
</evidence>
<proteinExistence type="predicted"/>
<dbReference type="VEuPathDB" id="FungiDB:RhiirA1_404246"/>
<feature type="region of interest" description="Disordered" evidence="2">
    <location>
        <begin position="216"/>
        <end position="257"/>
    </location>
</feature>
<dbReference type="AlphaFoldDB" id="A0A2N0QR82"/>
<protein>
    <submittedName>
        <fullName evidence="3">Uncharacterized protein</fullName>
    </submittedName>
</protein>
<evidence type="ECO:0000256" key="1">
    <source>
        <dbReference type="SAM" id="Coils"/>
    </source>
</evidence>
<evidence type="ECO:0000256" key="2">
    <source>
        <dbReference type="SAM" id="MobiDB-lite"/>
    </source>
</evidence>
<comment type="caution">
    <text evidence="3">The sequence shown here is derived from an EMBL/GenBank/DDBJ whole genome shotgun (WGS) entry which is preliminary data.</text>
</comment>
<dbReference type="Proteomes" id="UP000232688">
    <property type="component" value="Unassembled WGS sequence"/>
</dbReference>